<feature type="domain" description="DNA-directed DNA polymerase family A palm" evidence="12">
    <location>
        <begin position="461"/>
        <end position="744"/>
    </location>
</feature>
<dbReference type="EMBL" id="BK014999">
    <property type="protein sequence ID" value="DAD86421.1"/>
    <property type="molecule type" value="Genomic_DNA"/>
</dbReference>
<dbReference type="PRINTS" id="PR00868">
    <property type="entry name" value="DNAPOLI"/>
</dbReference>
<dbReference type="InterPro" id="IPR001098">
    <property type="entry name" value="DNA-dir_DNA_pol_A_palm_dom"/>
</dbReference>
<dbReference type="SUPFAM" id="SSF53098">
    <property type="entry name" value="Ribonuclease H-like"/>
    <property type="match status" value="1"/>
</dbReference>
<dbReference type="GO" id="GO:0006302">
    <property type="term" value="P:double-strand break repair"/>
    <property type="evidence" value="ECO:0007669"/>
    <property type="project" value="TreeGrafter"/>
</dbReference>
<dbReference type="CDD" id="cd06139">
    <property type="entry name" value="DNA_polA_I_Ecoli_like_exo"/>
    <property type="match status" value="1"/>
</dbReference>
<accession>A0A8S5MVJ1</accession>
<dbReference type="PANTHER" id="PTHR10133">
    <property type="entry name" value="DNA POLYMERASE I"/>
    <property type="match status" value="1"/>
</dbReference>
<dbReference type="InterPro" id="IPR036397">
    <property type="entry name" value="RNaseH_sf"/>
</dbReference>
<evidence type="ECO:0000256" key="5">
    <source>
        <dbReference type="ARBA" id="ARBA00022695"/>
    </source>
</evidence>
<dbReference type="InterPro" id="IPR002298">
    <property type="entry name" value="DNA_polymerase_A"/>
</dbReference>
<dbReference type="GO" id="GO:0039693">
    <property type="term" value="P:viral DNA genome replication"/>
    <property type="evidence" value="ECO:0007669"/>
    <property type="project" value="UniProtKB-KW"/>
</dbReference>
<dbReference type="InterPro" id="IPR019760">
    <property type="entry name" value="DNA-dir_DNA_pol_A_CS"/>
</dbReference>
<dbReference type="Pfam" id="PF01612">
    <property type="entry name" value="DNA_pol_A_exo1"/>
    <property type="match status" value="1"/>
</dbReference>
<dbReference type="SMART" id="SM00482">
    <property type="entry name" value="POLAc"/>
    <property type="match status" value="1"/>
</dbReference>
<dbReference type="PANTHER" id="PTHR10133:SF27">
    <property type="entry name" value="DNA POLYMERASE NU"/>
    <property type="match status" value="1"/>
</dbReference>
<dbReference type="InterPro" id="IPR012337">
    <property type="entry name" value="RNaseH-like_sf"/>
</dbReference>
<dbReference type="GO" id="GO:0008408">
    <property type="term" value="F:3'-5' exonuclease activity"/>
    <property type="evidence" value="ECO:0007669"/>
    <property type="project" value="InterPro"/>
</dbReference>
<dbReference type="Pfam" id="PF00476">
    <property type="entry name" value="DNA_pol_A"/>
    <property type="match status" value="2"/>
</dbReference>
<dbReference type="Gene3D" id="3.30.70.370">
    <property type="match status" value="1"/>
</dbReference>
<evidence type="ECO:0000256" key="6">
    <source>
        <dbReference type="ARBA" id="ARBA00022705"/>
    </source>
</evidence>
<dbReference type="PROSITE" id="PS00447">
    <property type="entry name" value="DNA_POLYMERASE_A"/>
    <property type="match status" value="1"/>
</dbReference>
<reference evidence="13" key="1">
    <citation type="journal article" date="2021" name="Proc. Natl. Acad. Sci. U.S.A.">
        <title>A Catalog of Tens of Thousands of Viruses from Human Metagenomes Reveals Hidden Associations with Chronic Diseases.</title>
        <authorList>
            <person name="Tisza M.J."/>
            <person name="Buck C.B."/>
        </authorList>
    </citation>
    <scope>NUCLEOTIDE SEQUENCE</scope>
    <source>
        <strain evidence="13">CtsBB38</strain>
    </source>
</reference>
<evidence type="ECO:0000256" key="9">
    <source>
        <dbReference type="ARBA" id="ARBA00023125"/>
    </source>
</evidence>
<evidence type="ECO:0000256" key="4">
    <source>
        <dbReference type="ARBA" id="ARBA00022679"/>
    </source>
</evidence>
<dbReference type="Gene3D" id="1.10.150.20">
    <property type="entry name" value="5' to 3' exonuclease, C-terminal subdomain"/>
    <property type="match status" value="1"/>
</dbReference>
<keyword evidence="6" id="KW-0235">DNA replication</keyword>
<comment type="similarity">
    <text evidence="1">Belongs to the DNA polymerase type-A family.</text>
</comment>
<protein>
    <recommendedName>
        <fullName evidence="3">DNA polymerase</fullName>
        <ecNumber evidence="2">2.7.7.7</ecNumber>
    </recommendedName>
</protein>
<dbReference type="GO" id="GO:0003677">
    <property type="term" value="F:DNA binding"/>
    <property type="evidence" value="ECO:0007669"/>
    <property type="project" value="UniProtKB-KW"/>
</dbReference>
<evidence type="ECO:0000259" key="11">
    <source>
        <dbReference type="SMART" id="SM00474"/>
    </source>
</evidence>
<keyword evidence="9" id="KW-0238">DNA-binding</keyword>
<keyword evidence="4" id="KW-0808">Transferase</keyword>
<sequence length="785" mass="89927">MSLFKDTFSRCSNNKEANKKALEVLSKKKNKKAPVTTVVPKTMKDKVEYAKMMSTKIFSDRLDRMELVTTVERLKQFDKKVVANGIVALDTETNGLDRIDGKIAGICLYTPYEKGIYIPVGHISYMTNMELQSNVPMEIVRELIQCWVDNNIRFVLHNAKFDMHILYWMVGVKIVPYWDTLIGGYLLNENEPHGLKVLWQKYCTGESEEVGKFSQLFNGIEFNKIPPDVGYMYAAFDPIMTFELYQFQREYLDRDGKYCYKKGLERVADVFRNIEMPLIEVVFDMEAQGVNIDTELAQQLKQRYTTYMDNALNEFNTQVAQLDEQGVFNDLRVKHPDKYNKISELGEVNINIGSNQQLVILFYDVLKLEPPKGQRSVGEEQLKQLNHPLVNSILEYRGMAKLLSTYIDAIPQHISKKTGKLHANFNQYGAKTGRFSSSDPNLQNIPSRTKKLSDGTVIDAGHDIRQMFIAGQGNVIIGGDFSQQEPRCLAHMSQDEHMIQAYLDGKDLYSTIASKLYNMPYEECKEFRPDGTVNPEGKQRRSSVKPILLGIMYGRGVTSIAEQMNISKEEAQQVIIDFYNQFPKVKGFVDFAQENAREYGFVETAWGRKRRLPNMQLDPIEITVENPNLVDTFNPLDFTGGGTTEVSDEVYFKYLKLMNRAYGKQAKEKIKQMAKDEGYKLVDNGGYIADAQRQCVNSIIQGSAADCTKIAMLQIYNDKRLKKLQFKLILTIHDEVLGVCPKENAKEVKDRLENIMVHCVENKLTVPMKCDIECTYRWYGEGIEI</sequence>
<evidence type="ECO:0000256" key="2">
    <source>
        <dbReference type="ARBA" id="ARBA00012417"/>
    </source>
</evidence>
<dbReference type="Gene3D" id="1.20.1060.10">
    <property type="entry name" value="Taq DNA Polymerase, Chain T, domain 4"/>
    <property type="match status" value="1"/>
</dbReference>
<organism evidence="13">
    <name type="scientific">Siphoviridae sp. ctsBB38</name>
    <dbReference type="NCBI Taxonomy" id="2826482"/>
    <lineage>
        <taxon>Viruses</taxon>
        <taxon>Duplodnaviria</taxon>
        <taxon>Heunggongvirae</taxon>
        <taxon>Uroviricota</taxon>
        <taxon>Caudoviricetes</taxon>
    </lineage>
</organism>
<evidence type="ECO:0000256" key="7">
    <source>
        <dbReference type="ARBA" id="ARBA00022932"/>
    </source>
</evidence>
<feature type="domain" description="3'-5' exonuclease" evidence="11">
    <location>
        <begin position="65"/>
        <end position="253"/>
    </location>
</feature>
<dbReference type="GO" id="GO:0006261">
    <property type="term" value="P:DNA-templated DNA replication"/>
    <property type="evidence" value="ECO:0007669"/>
    <property type="project" value="InterPro"/>
</dbReference>
<dbReference type="InterPro" id="IPR002562">
    <property type="entry name" value="3'-5'_exonuclease_dom"/>
</dbReference>
<keyword evidence="7" id="KW-0239">DNA-directed DNA polymerase</keyword>
<evidence type="ECO:0000256" key="3">
    <source>
        <dbReference type="ARBA" id="ARBA00015749"/>
    </source>
</evidence>
<comment type="catalytic activity">
    <reaction evidence="10">
        <text>DNA(n) + a 2'-deoxyribonucleoside 5'-triphosphate = DNA(n+1) + diphosphate</text>
        <dbReference type="Rhea" id="RHEA:22508"/>
        <dbReference type="Rhea" id="RHEA-COMP:17339"/>
        <dbReference type="Rhea" id="RHEA-COMP:17340"/>
        <dbReference type="ChEBI" id="CHEBI:33019"/>
        <dbReference type="ChEBI" id="CHEBI:61560"/>
        <dbReference type="ChEBI" id="CHEBI:173112"/>
        <dbReference type="EC" id="2.7.7.7"/>
    </reaction>
</comment>
<dbReference type="Gene3D" id="3.30.420.10">
    <property type="entry name" value="Ribonuclease H-like superfamily/Ribonuclease H"/>
    <property type="match status" value="1"/>
</dbReference>
<evidence type="ECO:0000256" key="1">
    <source>
        <dbReference type="ARBA" id="ARBA00007705"/>
    </source>
</evidence>
<name>A0A8S5MVJ1_9CAUD</name>
<keyword evidence="5" id="KW-0548">Nucleotidyltransferase</keyword>
<keyword evidence="8" id="KW-1194">Viral DNA replication</keyword>
<dbReference type="SUPFAM" id="SSF56672">
    <property type="entry name" value="DNA/RNA polymerases"/>
    <property type="match status" value="1"/>
</dbReference>
<evidence type="ECO:0000256" key="8">
    <source>
        <dbReference type="ARBA" id="ARBA00023109"/>
    </source>
</evidence>
<proteinExistence type="inferred from homology"/>
<dbReference type="GO" id="GO:0003887">
    <property type="term" value="F:DNA-directed DNA polymerase activity"/>
    <property type="evidence" value="ECO:0007669"/>
    <property type="project" value="UniProtKB-KW"/>
</dbReference>
<evidence type="ECO:0000259" key="12">
    <source>
        <dbReference type="SMART" id="SM00482"/>
    </source>
</evidence>
<dbReference type="SMART" id="SM00474">
    <property type="entry name" value="35EXOc"/>
    <property type="match status" value="1"/>
</dbReference>
<dbReference type="EC" id="2.7.7.7" evidence="2"/>
<evidence type="ECO:0000256" key="10">
    <source>
        <dbReference type="ARBA" id="ARBA00049244"/>
    </source>
</evidence>
<dbReference type="InterPro" id="IPR043502">
    <property type="entry name" value="DNA/RNA_pol_sf"/>
</dbReference>
<evidence type="ECO:0000313" key="13">
    <source>
        <dbReference type="EMBL" id="DAD86421.1"/>
    </source>
</evidence>